<dbReference type="EC" id="1.-.-.-" evidence="2"/>
<organism evidence="2">
    <name type="scientific">Gordonia sp. MP11Mi</name>
    <dbReference type="NCBI Taxonomy" id="3022769"/>
    <lineage>
        <taxon>Bacteria</taxon>
        <taxon>Bacillati</taxon>
        <taxon>Actinomycetota</taxon>
        <taxon>Actinomycetes</taxon>
        <taxon>Mycobacteriales</taxon>
        <taxon>Gordoniaceae</taxon>
        <taxon>Gordonia</taxon>
    </lineage>
</organism>
<proteinExistence type="inferred from homology"/>
<comment type="similarity">
    <text evidence="1">Belongs to the RutC family.</text>
</comment>
<dbReference type="GO" id="GO:0019239">
    <property type="term" value="F:deaminase activity"/>
    <property type="evidence" value="ECO:0007669"/>
    <property type="project" value="TreeGrafter"/>
</dbReference>
<reference evidence="2" key="1">
    <citation type="submission" date="2023-06" db="EMBL/GenBank/DDBJ databases">
        <title>Gordonia sp. nov. and Pseudochrobactrum sp. nov., two species isolated from the burying beetle Nicrophorus vespilloides.</title>
        <authorList>
            <person name="Poehlein A."/>
            <person name="Guzman J."/>
            <person name="Daniel R."/>
            <person name="Vilcinskas A."/>
        </authorList>
    </citation>
    <scope>NUCLEOTIDE SEQUENCE</scope>
    <source>
        <strain evidence="2">MP11Mi</strain>
    </source>
</reference>
<dbReference type="Gene3D" id="3.30.1330.40">
    <property type="entry name" value="RutC-like"/>
    <property type="match status" value="1"/>
</dbReference>
<accession>A0AA97CXD8</accession>
<dbReference type="GO" id="GO:0005829">
    <property type="term" value="C:cytosol"/>
    <property type="evidence" value="ECO:0007669"/>
    <property type="project" value="TreeGrafter"/>
</dbReference>
<dbReference type="SUPFAM" id="SSF55298">
    <property type="entry name" value="YjgF-like"/>
    <property type="match status" value="1"/>
</dbReference>
<sequence length="133" mass="13694">MTDPHVRRHGSPALFDGGFAYSAEVPDGSLLFTAGVSPLDSDGGIVAPDDPAAQAGHAFALLTTVLAERGAAIADIAKLTVYVATSDRTDLAAVWQVLAPEFRGDVPPAVMVAVTVLPYPGQRIELDAVAAGR</sequence>
<dbReference type="PANTHER" id="PTHR11803:SF58">
    <property type="entry name" value="PROTEIN HMF1-RELATED"/>
    <property type="match status" value="1"/>
</dbReference>
<dbReference type="InterPro" id="IPR006175">
    <property type="entry name" value="YjgF/YER057c/UK114"/>
</dbReference>
<name>A0AA97CXD8_9ACTN</name>
<dbReference type="EMBL" id="CP128986">
    <property type="protein sequence ID" value="WOC12781.1"/>
    <property type="molecule type" value="Genomic_DNA"/>
</dbReference>
<dbReference type="Pfam" id="PF01042">
    <property type="entry name" value="Ribonuc_L-PSP"/>
    <property type="match status" value="1"/>
</dbReference>
<keyword evidence="2" id="KW-0560">Oxidoreductase</keyword>
<dbReference type="AlphaFoldDB" id="A0AA97CXD8"/>
<dbReference type="RefSeq" id="WP_420038650.1">
    <property type="nucleotide sequence ID" value="NZ_CP128986.1"/>
</dbReference>
<dbReference type="GO" id="GO:0016491">
    <property type="term" value="F:oxidoreductase activity"/>
    <property type="evidence" value="ECO:0007669"/>
    <property type="project" value="UniProtKB-KW"/>
</dbReference>
<dbReference type="PANTHER" id="PTHR11803">
    <property type="entry name" value="2-IMINOBUTANOATE/2-IMINOPROPANOATE DEAMINASE RIDA"/>
    <property type="match status" value="1"/>
</dbReference>
<gene>
    <name evidence="2" type="primary">rutC</name>
    <name evidence="2" type="ORF">MP11Mi_18730</name>
</gene>
<evidence type="ECO:0000256" key="1">
    <source>
        <dbReference type="ARBA" id="ARBA00010552"/>
    </source>
</evidence>
<dbReference type="InterPro" id="IPR035959">
    <property type="entry name" value="RutC-like_sf"/>
</dbReference>
<evidence type="ECO:0000313" key="2">
    <source>
        <dbReference type="EMBL" id="WOC12781.1"/>
    </source>
</evidence>
<protein>
    <submittedName>
        <fullName evidence="2">Aminoacrylate peracid reductase RutC</fullName>
        <ecNumber evidence="2">1.-.-.-</ecNumber>
    </submittedName>
</protein>